<comment type="caution">
    <text evidence="2">The sequence shown here is derived from an EMBL/GenBank/DDBJ whole genome shotgun (WGS) entry which is preliminary data.</text>
</comment>
<dbReference type="RefSeq" id="WP_220203295.1">
    <property type="nucleotide sequence ID" value="NZ_BNJK01000001.1"/>
</dbReference>
<name>A0A8J3IF73_9CHLR</name>
<dbReference type="Gene3D" id="3.10.450.50">
    <property type="match status" value="1"/>
</dbReference>
<organism evidence="2 3">
    <name type="scientific">Reticulibacter mediterranei</name>
    <dbReference type="NCBI Taxonomy" id="2778369"/>
    <lineage>
        <taxon>Bacteria</taxon>
        <taxon>Bacillati</taxon>
        <taxon>Chloroflexota</taxon>
        <taxon>Ktedonobacteria</taxon>
        <taxon>Ktedonobacterales</taxon>
        <taxon>Reticulibacteraceae</taxon>
        <taxon>Reticulibacter</taxon>
    </lineage>
</organism>
<proteinExistence type="predicted"/>
<evidence type="ECO:0000259" key="1">
    <source>
        <dbReference type="Pfam" id="PF12680"/>
    </source>
</evidence>
<feature type="domain" description="SnoaL-like" evidence="1">
    <location>
        <begin position="13"/>
        <end position="88"/>
    </location>
</feature>
<dbReference type="InterPro" id="IPR032710">
    <property type="entry name" value="NTF2-like_dom_sf"/>
</dbReference>
<dbReference type="EMBL" id="BNJK01000001">
    <property type="protein sequence ID" value="GHO92463.1"/>
    <property type="molecule type" value="Genomic_DNA"/>
</dbReference>
<dbReference type="SUPFAM" id="SSF54427">
    <property type="entry name" value="NTF2-like"/>
    <property type="match status" value="1"/>
</dbReference>
<sequence length="155" mass="17095">MREINHEDVEDLIRAFMTALEENNQEEFESYLADDFRFSGWTPRPLSRAGFLDLFKGLKEGIPGLIFNLHNVLVQNDTTVTGTWKISGYQSDSFILPVLGLPPIPQMAASISLPAEEVEYRLTGNKIVGLNVTHTPGGGIKGLLNQLGVDIPLVS</sequence>
<dbReference type="AlphaFoldDB" id="A0A8J3IF73"/>
<gene>
    <name evidence="2" type="ORF">KSF_025110</name>
</gene>
<evidence type="ECO:0000313" key="3">
    <source>
        <dbReference type="Proteomes" id="UP000597444"/>
    </source>
</evidence>
<accession>A0A8J3IF73</accession>
<keyword evidence="3" id="KW-1185">Reference proteome</keyword>
<protein>
    <recommendedName>
        <fullName evidence="1">SnoaL-like domain-containing protein</fullName>
    </recommendedName>
</protein>
<evidence type="ECO:0000313" key="2">
    <source>
        <dbReference type="EMBL" id="GHO92463.1"/>
    </source>
</evidence>
<reference evidence="2" key="1">
    <citation type="submission" date="2020-10" db="EMBL/GenBank/DDBJ databases">
        <title>Taxonomic study of unclassified bacteria belonging to the class Ktedonobacteria.</title>
        <authorList>
            <person name="Yabe S."/>
            <person name="Wang C.M."/>
            <person name="Zheng Y."/>
            <person name="Sakai Y."/>
            <person name="Cavaletti L."/>
            <person name="Monciardini P."/>
            <person name="Donadio S."/>
        </authorList>
    </citation>
    <scope>NUCLEOTIDE SEQUENCE</scope>
    <source>
        <strain evidence="2">ID150040</strain>
    </source>
</reference>
<dbReference type="InterPro" id="IPR037401">
    <property type="entry name" value="SnoaL-like"/>
</dbReference>
<dbReference type="Pfam" id="PF12680">
    <property type="entry name" value="SnoaL_2"/>
    <property type="match status" value="1"/>
</dbReference>
<dbReference type="Proteomes" id="UP000597444">
    <property type="component" value="Unassembled WGS sequence"/>
</dbReference>